<feature type="domain" description="SIS" evidence="9">
    <location>
        <begin position="52"/>
        <end position="195"/>
    </location>
</feature>
<evidence type="ECO:0000313" key="10">
    <source>
        <dbReference type="EMBL" id="PJG57514.1"/>
    </source>
</evidence>
<dbReference type="Pfam" id="PF01380">
    <property type="entry name" value="SIS"/>
    <property type="match status" value="1"/>
</dbReference>
<comment type="similarity">
    <text evidence="1 4">Belongs to the SIS family. GutQ/KpsF subfamily.</text>
</comment>
<comment type="catalytic activity">
    <reaction evidence="4">
        <text>D-arabinose 5-phosphate = D-ribulose 5-phosphate</text>
        <dbReference type="Rhea" id="RHEA:23104"/>
        <dbReference type="ChEBI" id="CHEBI:57693"/>
        <dbReference type="ChEBI" id="CHEBI:58121"/>
        <dbReference type="EC" id="5.3.1.13"/>
    </reaction>
</comment>
<organism evidence="10 11">
    <name type="scientific">Aeromonas cavernicola</name>
    <dbReference type="NCBI Taxonomy" id="1006623"/>
    <lineage>
        <taxon>Bacteria</taxon>
        <taxon>Pseudomonadati</taxon>
        <taxon>Pseudomonadota</taxon>
        <taxon>Gammaproteobacteria</taxon>
        <taxon>Aeromonadales</taxon>
        <taxon>Aeromonadaceae</taxon>
        <taxon>Aeromonas</taxon>
    </lineage>
</organism>
<dbReference type="GO" id="GO:1901135">
    <property type="term" value="P:carbohydrate derivative metabolic process"/>
    <property type="evidence" value="ECO:0007669"/>
    <property type="project" value="InterPro"/>
</dbReference>
<accession>A0A2H9U0H6</accession>
<evidence type="ECO:0000256" key="4">
    <source>
        <dbReference type="PIRNR" id="PIRNR004692"/>
    </source>
</evidence>
<feature type="binding site" evidence="5">
    <location>
        <position position="93"/>
    </location>
    <ligand>
        <name>Zn(2+)</name>
        <dbReference type="ChEBI" id="CHEBI:29105"/>
    </ligand>
</feature>
<evidence type="ECO:0000256" key="7">
    <source>
        <dbReference type="PROSITE-ProRule" id="PRU00703"/>
    </source>
</evidence>
<feature type="site" description="Catalytically relevant" evidence="6">
    <location>
        <position position="70"/>
    </location>
</feature>
<keyword evidence="2" id="KW-0677">Repeat</keyword>
<dbReference type="EMBL" id="PGGC01000204">
    <property type="protein sequence ID" value="PJG57514.1"/>
    <property type="molecule type" value="Genomic_DNA"/>
</dbReference>
<dbReference type="Pfam" id="PF00571">
    <property type="entry name" value="CBS"/>
    <property type="match status" value="2"/>
</dbReference>
<dbReference type="GO" id="GO:0097367">
    <property type="term" value="F:carbohydrate derivative binding"/>
    <property type="evidence" value="ECO:0007669"/>
    <property type="project" value="InterPro"/>
</dbReference>
<evidence type="ECO:0000259" key="8">
    <source>
        <dbReference type="PROSITE" id="PS51371"/>
    </source>
</evidence>
<dbReference type="PROSITE" id="PS51464">
    <property type="entry name" value="SIS"/>
    <property type="match status" value="1"/>
</dbReference>
<gene>
    <name evidence="10" type="ORF">CUC53_17650</name>
</gene>
<keyword evidence="5" id="KW-0479">Metal-binding</keyword>
<keyword evidence="5" id="KW-0862">Zinc</keyword>
<dbReference type="SMART" id="SM00116">
    <property type="entry name" value="CBS"/>
    <property type="match status" value="2"/>
</dbReference>
<comment type="caution">
    <text evidence="10">The sequence shown here is derived from an EMBL/GenBank/DDBJ whole genome shotgun (WGS) entry which is preliminary data.</text>
</comment>
<dbReference type="InterPro" id="IPR050986">
    <property type="entry name" value="GutQ/KpsF_isomerases"/>
</dbReference>
<dbReference type="RefSeq" id="WP_100295328.1">
    <property type="nucleotide sequence ID" value="NZ_PGGC01000204.1"/>
</dbReference>
<evidence type="ECO:0000256" key="3">
    <source>
        <dbReference type="ARBA" id="ARBA00023122"/>
    </source>
</evidence>
<reference evidence="10 11" key="1">
    <citation type="submission" date="2017-11" db="EMBL/GenBank/DDBJ databases">
        <title>Draft genome sequence of environmental isolate Aeromonas cavernicola sp. nov. MDC 2508.</title>
        <authorList>
            <person name="Colston S.M."/>
            <person name="Navarro A."/>
            <person name="Martinez-Murcia A.J."/>
            <person name="Graf J."/>
        </authorList>
    </citation>
    <scope>NUCLEOTIDE SEQUENCE [LARGE SCALE GENOMIC DNA]</scope>
    <source>
        <strain evidence="10 11">MDC 2508</strain>
    </source>
</reference>
<keyword evidence="4 10" id="KW-0413">Isomerase</keyword>
<dbReference type="GO" id="GO:0046872">
    <property type="term" value="F:metal ion binding"/>
    <property type="evidence" value="ECO:0007669"/>
    <property type="project" value="UniProtKB-KW"/>
</dbReference>
<dbReference type="PIRSF" id="PIRSF004692">
    <property type="entry name" value="KdsD_KpsF"/>
    <property type="match status" value="1"/>
</dbReference>
<feature type="domain" description="CBS" evidence="8">
    <location>
        <begin position="286"/>
        <end position="331"/>
    </location>
</feature>
<protein>
    <recommendedName>
        <fullName evidence="4">Arabinose 5-phosphate isomerase</fullName>
        <shortName evidence="4">API</shortName>
        <ecNumber evidence="4">5.3.1.13</ecNumber>
    </recommendedName>
</protein>
<dbReference type="GO" id="GO:0019146">
    <property type="term" value="F:arabinose-5-phosphate isomerase activity"/>
    <property type="evidence" value="ECO:0007669"/>
    <property type="project" value="UniProtKB-EC"/>
</dbReference>
<dbReference type="InterPro" id="IPR000644">
    <property type="entry name" value="CBS_dom"/>
</dbReference>
<feature type="site" description="Catalytically relevant" evidence="6">
    <location>
        <position position="204"/>
    </location>
</feature>
<dbReference type="GO" id="GO:0005975">
    <property type="term" value="P:carbohydrate metabolic process"/>
    <property type="evidence" value="ECO:0007669"/>
    <property type="project" value="InterPro"/>
</dbReference>
<dbReference type="InterPro" id="IPR035474">
    <property type="entry name" value="SIS_Kpsf"/>
</dbReference>
<evidence type="ECO:0000256" key="6">
    <source>
        <dbReference type="PIRSR" id="PIRSR004692-3"/>
    </source>
</evidence>
<dbReference type="PANTHER" id="PTHR42745">
    <property type="match status" value="1"/>
</dbReference>
<dbReference type="InterPro" id="IPR046342">
    <property type="entry name" value="CBS_dom_sf"/>
</dbReference>
<dbReference type="CDD" id="cd05014">
    <property type="entry name" value="SIS_Kpsf"/>
    <property type="match status" value="1"/>
</dbReference>
<dbReference type="CDD" id="cd04604">
    <property type="entry name" value="CBS_pair_SIS_assoc"/>
    <property type="match status" value="1"/>
</dbReference>
<keyword evidence="11" id="KW-1185">Reference proteome</keyword>
<dbReference type="AlphaFoldDB" id="A0A2H9U0H6"/>
<dbReference type="Gene3D" id="3.40.50.10490">
    <property type="entry name" value="Glucose-6-phosphate isomerase like protein, domain 1"/>
    <property type="match status" value="1"/>
</dbReference>
<evidence type="ECO:0000256" key="5">
    <source>
        <dbReference type="PIRSR" id="PIRSR004692-2"/>
    </source>
</evidence>
<evidence type="ECO:0000259" key="9">
    <source>
        <dbReference type="PROSITE" id="PS51464"/>
    </source>
</evidence>
<evidence type="ECO:0000313" key="11">
    <source>
        <dbReference type="Proteomes" id="UP000235861"/>
    </source>
</evidence>
<evidence type="ECO:0000256" key="1">
    <source>
        <dbReference type="ARBA" id="ARBA00008165"/>
    </source>
</evidence>
<name>A0A2H9U0H6_9GAMM</name>
<keyword evidence="3 7" id="KW-0129">CBS domain</keyword>
<dbReference type="PROSITE" id="PS51371">
    <property type="entry name" value="CBS"/>
    <property type="match status" value="2"/>
</dbReference>
<dbReference type="SUPFAM" id="SSF53697">
    <property type="entry name" value="SIS domain"/>
    <property type="match status" value="1"/>
</dbReference>
<dbReference type="InterPro" id="IPR001347">
    <property type="entry name" value="SIS_dom"/>
</dbReference>
<dbReference type="Proteomes" id="UP000235861">
    <property type="component" value="Unassembled WGS sequence"/>
</dbReference>
<dbReference type="InterPro" id="IPR004800">
    <property type="entry name" value="KdsD/KpsF-type"/>
</dbReference>
<dbReference type="PANTHER" id="PTHR42745:SF1">
    <property type="entry name" value="ARABINOSE 5-PHOSPHATE ISOMERASE KDSD"/>
    <property type="match status" value="1"/>
</dbReference>
<dbReference type="FunFam" id="3.40.50.10490:FF:000011">
    <property type="entry name" value="Arabinose 5-phosphate isomerase"/>
    <property type="match status" value="1"/>
</dbReference>
<dbReference type="NCBIfam" id="TIGR00393">
    <property type="entry name" value="kpsF"/>
    <property type="match status" value="1"/>
</dbReference>
<evidence type="ECO:0000256" key="2">
    <source>
        <dbReference type="ARBA" id="ARBA00022737"/>
    </source>
</evidence>
<sequence>MKSQQSVDIRSFYDEVPFGGDVIDSIRQTFKQQGETLLNLAAEFNKAQYKLALSLMIQCKGHVIICGMGKSGHVGRKISATLASTGTPSFFVHPAEAFHGDLGMITPDDVVVLISNSGETDEVLKLIPSLKNFGNRIIAITGGMKSTLAKNADAVLEIKIQGESCPNNLAPTTSTTLTMAIGDALASALMNKRNFMPNDFARFHPGGSLGRRLLTRLKDVMSTRLTKVNPSTSLKEVIVAMTKDQHGIALVMTEETLIGVITDGDLRRGMTRPDFDLHTCQARDIMTDRPITASQHSMLSDAEELMRANQIKQLLVVNETFVPVGVVDYYN</sequence>
<dbReference type="Gene3D" id="3.10.580.10">
    <property type="entry name" value="CBS-domain"/>
    <property type="match status" value="1"/>
</dbReference>
<feature type="site" description="Catalytically relevant" evidence="6">
    <location>
        <position position="163"/>
    </location>
</feature>
<feature type="domain" description="CBS" evidence="8">
    <location>
        <begin position="221"/>
        <end position="277"/>
    </location>
</feature>
<dbReference type="OrthoDB" id="9762536at2"/>
<proteinExistence type="inferred from homology"/>
<feature type="site" description="Catalytically relevant" evidence="6">
    <location>
        <position position="122"/>
    </location>
</feature>
<dbReference type="EC" id="5.3.1.13" evidence="4"/>
<dbReference type="InterPro" id="IPR046348">
    <property type="entry name" value="SIS_dom_sf"/>
</dbReference>